<sequence length="159" mass="18188">MDSVMTQTYAARVSQANRSELIVIMYEIILEDLKNGIKAYENSDIKTFGKELKHAQKFVSKLINSLDFKYVMSYDLMQLYLYTNKRIIAAIIKKKPDDLESAIKVMNRLLVGFEGVAKEDTSEPLMQNTQQLYAGLTYGKGTLNETYIDPKQHSRGFKA</sequence>
<evidence type="ECO:0000256" key="1">
    <source>
        <dbReference type="ARBA" id="ARBA00004514"/>
    </source>
</evidence>
<evidence type="ECO:0000256" key="5">
    <source>
        <dbReference type="ARBA" id="ARBA00023186"/>
    </source>
</evidence>
<evidence type="ECO:0000256" key="4">
    <source>
        <dbReference type="ARBA" id="ARBA00022795"/>
    </source>
</evidence>
<keyword evidence="4" id="KW-1005">Bacterial flagellum biogenesis</keyword>
<dbReference type="Pfam" id="PF02561">
    <property type="entry name" value="FliS"/>
    <property type="match status" value="1"/>
</dbReference>
<comment type="similarity">
    <text evidence="2">Belongs to the FliS family.</text>
</comment>
<dbReference type="CDD" id="cd16098">
    <property type="entry name" value="FliS"/>
    <property type="match status" value="1"/>
</dbReference>
<dbReference type="InterPro" id="IPR036584">
    <property type="entry name" value="FliS_sf"/>
</dbReference>
<keyword evidence="5" id="KW-0143">Chaperone</keyword>
<organism evidence="6 7">
    <name type="scientific">Mobilisporobacter senegalensis</name>
    <dbReference type="NCBI Taxonomy" id="1329262"/>
    <lineage>
        <taxon>Bacteria</taxon>
        <taxon>Bacillati</taxon>
        <taxon>Bacillota</taxon>
        <taxon>Clostridia</taxon>
        <taxon>Lachnospirales</taxon>
        <taxon>Lachnospiraceae</taxon>
        <taxon>Mobilisporobacter</taxon>
    </lineage>
</organism>
<dbReference type="GO" id="GO:0005829">
    <property type="term" value="C:cytosol"/>
    <property type="evidence" value="ECO:0007669"/>
    <property type="project" value="UniProtKB-SubCell"/>
</dbReference>
<accession>A0A3N1XA95</accession>
<evidence type="ECO:0000313" key="7">
    <source>
        <dbReference type="Proteomes" id="UP000273083"/>
    </source>
</evidence>
<dbReference type="GO" id="GO:0071973">
    <property type="term" value="P:bacterial-type flagellum-dependent cell motility"/>
    <property type="evidence" value="ECO:0007669"/>
    <property type="project" value="TreeGrafter"/>
</dbReference>
<dbReference type="PANTHER" id="PTHR34773:SF1">
    <property type="entry name" value="FLAGELLAR SECRETION CHAPERONE FLIS"/>
    <property type="match status" value="1"/>
</dbReference>
<keyword evidence="7" id="KW-1185">Reference proteome</keyword>
<dbReference type="EMBL" id="RJVG01000013">
    <property type="protein sequence ID" value="ROR23686.1"/>
    <property type="molecule type" value="Genomic_DNA"/>
</dbReference>
<gene>
    <name evidence="6" type="ORF">EDD66_11381</name>
</gene>
<keyword evidence="3" id="KW-0963">Cytoplasm</keyword>
<comment type="caution">
    <text evidence="6">The sequence shown here is derived from an EMBL/GenBank/DDBJ whole genome shotgun (WGS) entry which is preliminary data.</text>
</comment>
<evidence type="ECO:0000313" key="6">
    <source>
        <dbReference type="EMBL" id="ROR23686.1"/>
    </source>
</evidence>
<keyword evidence="6" id="KW-0969">Cilium</keyword>
<dbReference type="GO" id="GO:0044780">
    <property type="term" value="P:bacterial-type flagellum assembly"/>
    <property type="evidence" value="ECO:0007669"/>
    <property type="project" value="InterPro"/>
</dbReference>
<dbReference type="InterPro" id="IPR003713">
    <property type="entry name" value="FliS"/>
</dbReference>
<keyword evidence="6" id="KW-0282">Flagellum</keyword>
<dbReference type="OrthoDB" id="1767099at2"/>
<dbReference type="AlphaFoldDB" id="A0A3N1XA95"/>
<keyword evidence="6" id="KW-0966">Cell projection</keyword>
<name>A0A3N1XA95_9FIRM</name>
<evidence type="ECO:0000256" key="2">
    <source>
        <dbReference type="ARBA" id="ARBA00008787"/>
    </source>
</evidence>
<dbReference type="Gene3D" id="1.20.120.340">
    <property type="entry name" value="Flagellar protein FliS"/>
    <property type="match status" value="1"/>
</dbReference>
<dbReference type="RefSeq" id="WP_123610680.1">
    <property type="nucleotide sequence ID" value="NZ_RJVG01000013.1"/>
</dbReference>
<reference evidence="6 7" key="1">
    <citation type="submission" date="2018-11" db="EMBL/GenBank/DDBJ databases">
        <title>Genomic Encyclopedia of Type Strains, Phase IV (KMG-IV): sequencing the most valuable type-strain genomes for metagenomic binning, comparative biology and taxonomic classification.</title>
        <authorList>
            <person name="Goeker M."/>
        </authorList>
    </citation>
    <scope>NUCLEOTIDE SEQUENCE [LARGE SCALE GENOMIC DNA]</scope>
    <source>
        <strain evidence="6 7">DSM 26537</strain>
    </source>
</reference>
<evidence type="ECO:0000256" key="3">
    <source>
        <dbReference type="ARBA" id="ARBA00022490"/>
    </source>
</evidence>
<protein>
    <submittedName>
        <fullName evidence="6">Flagellar protein FliS</fullName>
    </submittedName>
</protein>
<dbReference type="SUPFAM" id="SSF101116">
    <property type="entry name" value="Flagellar export chaperone FliS"/>
    <property type="match status" value="1"/>
</dbReference>
<proteinExistence type="inferred from homology"/>
<dbReference type="PANTHER" id="PTHR34773">
    <property type="entry name" value="FLAGELLAR SECRETION CHAPERONE FLIS"/>
    <property type="match status" value="1"/>
</dbReference>
<dbReference type="Proteomes" id="UP000273083">
    <property type="component" value="Unassembled WGS sequence"/>
</dbReference>
<comment type="subcellular location">
    <subcellularLocation>
        <location evidence="1">Cytoplasm</location>
        <location evidence="1">Cytosol</location>
    </subcellularLocation>
</comment>